<dbReference type="AlphaFoldDB" id="A0A816FFS4"/>
<dbReference type="PANTHER" id="PTHR39069:SF8">
    <property type="entry name" value="FI17111P1"/>
    <property type="match status" value="1"/>
</dbReference>
<dbReference type="InterPro" id="IPR006149">
    <property type="entry name" value="EB_dom"/>
</dbReference>
<evidence type="ECO:0000259" key="1">
    <source>
        <dbReference type="Pfam" id="PF01683"/>
    </source>
</evidence>
<gene>
    <name evidence="2" type="ORF">XAT740_LOCUS56849</name>
</gene>
<dbReference type="EMBL" id="CAJNOR010011391">
    <property type="protein sequence ID" value="CAF1660934.1"/>
    <property type="molecule type" value="Genomic_DNA"/>
</dbReference>
<proteinExistence type="predicted"/>
<evidence type="ECO:0000313" key="2">
    <source>
        <dbReference type="EMBL" id="CAF1660934.1"/>
    </source>
</evidence>
<name>A0A816FFS4_ADIRI</name>
<dbReference type="Pfam" id="PF01683">
    <property type="entry name" value="EB"/>
    <property type="match status" value="1"/>
</dbReference>
<organism evidence="2 3">
    <name type="scientific">Adineta ricciae</name>
    <name type="common">Rotifer</name>
    <dbReference type="NCBI Taxonomy" id="249248"/>
    <lineage>
        <taxon>Eukaryota</taxon>
        <taxon>Metazoa</taxon>
        <taxon>Spiralia</taxon>
        <taxon>Gnathifera</taxon>
        <taxon>Rotifera</taxon>
        <taxon>Eurotatoria</taxon>
        <taxon>Bdelloidea</taxon>
        <taxon>Adinetida</taxon>
        <taxon>Adinetidae</taxon>
        <taxon>Adineta</taxon>
    </lineage>
</organism>
<feature type="domain" description="EB" evidence="1">
    <location>
        <begin position="275"/>
        <end position="313"/>
    </location>
</feature>
<evidence type="ECO:0000313" key="3">
    <source>
        <dbReference type="Proteomes" id="UP000663828"/>
    </source>
</evidence>
<dbReference type="Proteomes" id="UP000663828">
    <property type="component" value="Unassembled WGS sequence"/>
</dbReference>
<sequence length="417" mass="47164">MWLILFLIIQDVQTISYYCETDFHCTSLLPNSKCLNRKCVELRSRRDLTPGMKMLGEECDWTIQCQRTSMDSTKACLTRKCQCSSGFIPIDAYRCIQDFGIFDFYSISGSLYQLFYLAMPLPNKRVGNLLESEPLGFGSACLIDRECQRMTTYLECIHGTCICKAGHVPLGKYLCFNLNSHGLAVIDTTPAAAIPLSSTSLDYPVKNEVIKSLGKLGNSCTNDYFCRRTVPQSHCYNGHCTCLEDFISMDQYTCIKRMDEETTTRTTPIPVDYKSLLGGKCLIKRNCHTYNAICLNSVCTCPQGYFPVDDWTCLEAPESSDEESIETTTIITTTTSAMPTTTTIFRWWPWSPTPTTSLPLQNAFRVRCLLNRQCASMDKNSHCTLFGRCICNRGFQLQTTMRGQHCISQTTNEHDCD</sequence>
<protein>
    <recommendedName>
        <fullName evidence="1">EB domain-containing protein</fullName>
    </recommendedName>
</protein>
<dbReference type="PANTHER" id="PTHR39069">
    <property type="entry name" value="ECDYSONE-INDUCIBLE GENE E1, ISOFORM A"/>
    <property type="match status" value="1"/>
</dbReference>
<comment type="caution">
    <text evidence="2">The sequence shown here is derived from an EMBL/GenBank/DDBJ whole genome shotgun (WGS) entry which is preliminary data.</text>
</comment>
<accession>A0A816FFS4</accession>
<keyword evidence="3" id="KW-1185">Reference proteome</keyword>
<reference evidence="2" key="1">
    <citation type="submission" date="2021-02" db="EMBL/GenBank/DDBJ databases">
        <authorList>
            <person name="Nowell W R."/>
        </authorList>
    </citation>
    <scope>NUCLEOTIDE SEQUENCE</scope>
</reference>